<evidence type="ECO:0000313" key="7">
    <source>
        <dbReference type="Proteomes" id="UP001642360"/>
    </source>
</evidence>
<evidence type="ECO:0000256" key="2">
    <source>
        <dbReference type="ARBA" id="ARBA00023125"/>
    </source>
</evidence>
<evidence type="ECO:0000259" key="5">
    <source>
        <dbReference type="Pfam" id="PF02365"/>
    </source>
</evidence>
<dbReference type="EMBL" id="CAUOFW020003636">
    <property type="protein sequence ID" value="CAK9161186.1"/>
    <property type="molecule type" value="Genomic_DNA"/>
</dbReference>
<keyword evidence="3" id="KW-0804">Transcription</keyword>
<protein>
    <recommendedName>
        <fullName evidence="5">NAC domain-containing protein</fullName>
    </recommendedName>
</protein>
<evidence type="ECO:0000256" key="1">
    <source>
        <dbReference type="ARBA" id="ARBA00023015"/>
    </source>
</evidence>
<reference evidence="6 7" key="1">
    <citation type="submission" date="2024-02" db="EMBL/GenBank/DDBJ databases">
        <authorList>
            <person name="Vignale AGUSTIN F."/>
            <person name="Sosa J E."/>
            <person name="Modenutti C."/>
        </authorList>
    </citation>
    <scope>NUCLEOTIDE SEQUENCE [LARGE SCALE GENOMIC DNA]</scope>
</reference>
<gene>
    <name evidence="6" type="ORF">ILEXP_LOCUS29975</name>
</gene>
<keyword evidence="2" id="KW-0238">DNA-binding</keyword>
<feature type="domain" description="NAC" evidence="5">
    <location>
        <begin position="31"/>
        <end position="120"/>
    </location>
</feature>
<proteinExistence type="predicted"/>
<sequence>MVVPNVPVGYIFYPTERVDVLSFAQGHRAGELMFYLLCKAMGQPLQCNDAVTECDLYGQVKPMDLLAGSKEEVVYVFTKLKKKSENSSQIERKVVEKGTWSSVDNKKPVKFKDYVLCRIKKKKLPERRLSKENLEEPTENYQSAMLIAAGDDFEVAPLPYHESIQSVPLLLPQNEGYQLQQYTTNKNILVAASMSQSEEALAAQSGSSSQTIQWN</sequence>
<dbReference type="SUPFAM" id="SSF101941">
    <property type="entry name" value="NAC domain"/>
    <property type="match status" value="1"/>
</dbReference>
<organism evidence="6 7">
    <name type="scientific">Ilex paraguariensis</name>
    <name type="common">yerba mate</name>
    <dbReference type="NCBI Taxonomy" id="185542"/>
    <lineage>
        <taxon>Eukaryota</taxon>
        <taxon>Viridiplantae</taxon>
        <taxon>Streptophyta</taxon>
        <taxon>Embryophyta</taxon>
        <taxon>Tracheophyta</taxon>
        <taxon>Spermatophyta</taxon>
        <taxon>Magnoliopsida</taxon>
        <taxon>eudicotyledons</taxon>
        <taxon>Gunneridae</taxon>
        <taxon>Pentapetalae</taxon>
        <taxon>asterids</taxon>
        <taxon>campanulids</taxon>
        <taxon>Aquifoliales</taxon>
        <taxon>Aquifoliaceae</taxon>
        <taxon>Ilex</taxon>
    </lineage>
</organism>
<evidence type="ECO:0000256" key="3">
    <source>
        <dbReference type="ARBA" id="ARBA00023163"/>
    </source>
</evidence>
<evidence type="ECO:0000256" key="4">
    <source>
        <dbReference type="ARBA" id="ARBA00023242"/>
    </source>
</evidence>
<dbReference type="GO" id="GO:0003677">
    <property type="term" value="F:DNA binding"/>
    <property type="evidence" value="ECO:0007669"/>
    <property type="project" value="UniProtKB-KW"/>
</dbReference>
<dbReference type="InterPro" id="IPR036093">
    <property type="entry name" value="NAC_dom_sf"/>
</dbReference>
<comment type="caution">
    <text evidence="6">The sequence shown here is derived from an EMBL/GenBank/DDBJ whole genome shotgun (WGS) entry which is preliminary data.</text>
</comment>
<name>A0ABC8SZA9_9AQUA</name>
<accession>A0ABC8SZA9</accession>
<dbReference type="Gene3D" id="2.170.150.80">
    <property type="entry name" value="NAC domain"/>
    <property type="match status" value="1"/>
</dbReference>
<dbReference type="InterPro" id="IPR003441">
    <property type="entry name" value="NAC-dom"/>
</dbReference>
<dbReference type="AlphaFoldDB" id="A0ABC8SZA9"/>
<keyword evidence="1" id="KW-0805">Transcription regulation</keyword>
<dbReference type="Proteomes" id="UP001642360">
    <property type="component" value="Unassembled WGS sequence"/>
</dbReference>
<dbReference type="Pfam" id="PF02365">
    <property type="entry name" value="NAM"/>
    <property type="match status" value="1"/>
</dbReference>
<keyword evidence="4" id="KW-0539">Nucleus</keyword>
<evidence type="ECO:0000313" key="6">
    <source>
        <dbReference type="EMBL" id="CAK9161186.1"/>
    </source>
</evidence>
<keyword evidence="7" id="KW-1185">Reference proteome</keyword>